<comment type="caution">
    <text evidence="1">The sequence shown here is derived from an EMBL/GenBank/DDBJ whole genome shotgun (WGS) entry which is preliminary data.</text>
</comment>
<proteinExistence type="predicted"/>
<dbReference type="Proteomes" id="UP000219327">
    <property type="component" value="Unassembled WGS sequence"/>
</dbReference>
<dbReference type="EMBL" id="NTKD01000018">
    <property type="protein sequence ID" value="PDH39851.1"/>
    <property type="molecule type" value="Genomic_DNA"/>
</dbReference>
<protein>
    <submittedName>
        <fullName evidence="1">Uncharacterized protein</fullName>
    </submittedName>
</protein>
<organism evidence="1 2">
    <name type="scientific">OM182 bacterium MED-G24</name>
    <dbReference type="NCBI Taxonomy" id="1986255"/>
    <lineage>
        <taxon>Bacteria</taxon>
        <taxon>Pseudomonadati</taxon>
        <taxon>Pseudomonadota</taxon>
        <taxon>Gammaproteobacteria</taxon>
        <taxon>OMG group</taxon>
        <taxon>OM182 clade</taxon>
    </lineage>
</organism>
<evidence type="ECO:0000313" key="2">
    <source>
        <dbReference type="Proteomes" id="UP000219327"/>
    </source>
</evidence>
<dbReference type="AlphaFoldDB" id="A0A2A5WTV3"/>
<gene>
    <name evidence="1" type="ORF">CNE99_04735</name>
</gene>
<sequence length="71" mass="8156">MVNLFPSVRQLSCEVLLHIAVLIDILRHAWPFGIAAYYSRSGGRNPRAIIMRMISMSLGWEDNSRLNQLQQ</sequence>
<name>A0A2A5WTV3_9GAMM</name>
<reference evidence="1 2" key="1">
    <citation type="submission" date="2017-08" db="EMBL/GenBank/DDBJ databases">
        <title>Fine stratification of microbial communities through a metagenomic profile of the photic zone.</title>
        <authorList>
            <person name="Haro-Moreno J.M."/>
            <person name="Lopez-Perez M."/>
            <person name="De La Torre J."/>
            <person name="Picazo A."/>
            <person name="Camacho A."/>
            <person name="Rodriguez-Valera F."/>
        </authorList>
    </citation>
    <scope>NUCLEOTIDE SEQUENCE [LARGE SCALE GENOMIC DNA]</scope>
    <source>
        <strain evidence="1">MED-G24</strain>
    </source>
</reference>
<evidence type="ECO:0000313" key="1">
    <source>
        <dbReference type="EMBL" id="PDH39851.1"/>
    </source>
</evidence>
<accession>A0A2A5WTV3</accession>